<organism evidence="2 3">
    <name type="scientific">Azospirillum melinis</name>
    <dbReference type="NCBI Taxonomy" id="328839"/>
    <lineage>
        <taxon>Bacteria</taxon>
        <taxon>Pseudomonadati</taxon>
        <taxon>Pseudomonadota</taxon>
        <taxon>Alphaproteobacteria</taxon>
        <taxon>Rhodospirillales</taxon>
        <taxon>Azospirillaceae</taxon>
        <taxon>Azospirillum</taxon>
    </lineage>
</organism>
<dbReference type="InterPro" id="IPR012338">
    <property type="entry name" value="Beta-lactam/transpept-like"/>
</dbReference>
<protein>
    <submittedName>
        <fullName evidence="2">Serine hydrolase</fullName>
    </submittedName>
</protein>
<dbReference type="InterPro" id="IPR001466">
    <property type="entry name" value="Beta-lactam-related"/>
</dbReference>
<dbReference type="RefSeq" id="WP_174475020.1">
    <property type="nucleotide sequence ID" value="NZ_JAGINN010000008.1"/>
</dbReference>
<evidence type="ECO:0000259" key="1">
    <source>
        <dbReference type="Pfam" id="PF00144"/>
    </source>
</evidence>
<keyword evidence="2" id="KW-0378">Hydrolase</keyword>
<sequence length="484" mass="50269">MTHLSSNGPVESASPADPALEDRIQRIVAGLPPPVIVAGEPADRLGLAARMAALHVPGVSVAVIHEGRLAWTRGFGDATVGGSPVTAGTLFQAASISKPITALAVLKLVQDGRLRLDTDVDSRLVSWHLPPAAGSTAVDVRGLLNHSAGLTVHGFAGYPAGQPVPTLAQVLDGIDPANSPPIRVGQPPGTAWRYSGGGYTVLQQLLIDVTGEAFPVHMERAVLGPLAMAGSTFAQPLPVERIAEAATPYDFDGKPVEGGPHIYPEMAAAGLWSTPSDLARVIMALQRAWSGWCDEVLSPDMVKTMLTPGLGGFGLGFGLAGGGKGGGPQPCFFHSGLNAGFSCVMAGCMGGSQDGAVIMTNGSAGAVAHGLLRAIAEEYDWPEFRPVERRLGLADPARYARLAGRYRMPDFEIAVIADSNRLYGRVGSDQVELFPLAGTDEFFLKVDVSTVAFHMPDAGPATALVVRSANTDQTGLRADVPSAA</sequence>
<dbReference type="EMBL" id="WHOS01000091">
    <property type="protein sequence ID" value="NUB04170.1"/>
    <property type="molecule type" value="Genomic_DNA"/>
</dbReference>
<dbReference type="GO" id="GO:0016787">
    <property type="term" value="F:hydrolase activity"/>
    <property type="evidence" value="ECO:0007669"/>
    <property type="project" value="UniProtKB-KW"/>
</dbReference>
<reference evidence="2 3" key="1">
    <citation type="submission" date="2019-10" db="EMBL/GenBank/DDBJ databases">
        <title>Genome sequence of Azospirillum melinis.</title>
        <authorList>
            <person name="Ambrosini A."/>
            <person name="Sant'Anna F.H."/>
            <person name="Cassan F.D."/>
            <person name="Souza E.M."/>
            <person name="Passaglia L.M.P."/>
        </authorList>
    </citation>
    <scope>NUCLEOTIDE SEQUENCE [LARGE SCALE GENOMIC DNA]</scope>
    <source>
        <strain evidence="2 3">TMCY0552</strain>
    </source>
</reference>
<evidence type="ECO:0000313" key="2">
    <source>
        <dbReference type="EMBL" id="NUB04170.1"/>
    </source>
</evidence>
<feature type="domain" description="Beta-lactamase-related" evidence="1">
    <location>
        <begin position="48"/>
        <end position="369"/>
    </location>
</feature>
<name>A0ABX2KKM7_9PROT</name>
<dbReference type="Proteomes" id="UP000605086">
    <property type="component" value="Unassembled WGS sequence"/>
</dbReference>
<dbReference type="PANTHER" id="PTHR46825">
    <property type="entry name" value="D-ALANYL-D-ALANINE-CARBOXYPEPTIDASE/ENDOPEPTIDASE AMPH"/>
    <property type="match status" value="1"/>
</dbReference>
<dbReference type="PANTHER" id="PTHR46825:SF12">
    <property type="entry name" value="PENICILLIN-BINDING PROTEIN 4"/>
    <property type="match status" value="1"/>
</dbReference>
<gene>
    <name evidence="2" type="ORF">GBZ48_33715</name>
</gene>
<evidence type="ECO:0000313" key="3">
    <source>
        <dbReference type="Proteomes" id="UP000605086"/>
    </source>
</evidence>
<dbReference type="InterPro" id="IPR050491">
    <property type="entry name" value="AmpC-like"/>
</dbReference>
<dbReference type="SUPFAM" id="SSF56601">
    <property type="entry name" value="beta-lactamase/transpeptidase-like"/>
    <property type="match status" value="1"/>
</dbReference>
<proteinExistence type="predicted"/>
<dbReference type="Gene3D" id="3.40.710.10">
    <property type="entry name" value="DD-peptidase/beta-lactamase superfamily"/>
    <property type="match status" value="1"/>
</dbReference>
<dbReference type="Pfam" id="PF00144">
    <property type="entry name" value="Beta-lactamase"/>
    <property type="match status" value="1"/>
</dbReference>
<keyword evidence="3" id="KW-1185">Reference proteome</keyword>
<comment type="caution">
    <text evidence="2">The sequence shown here is derived from an EMBL/GenBank/DDBJ whole genome shotgun (WGS) entry which is preliminary data.</text>
</comment>
<accession>A0ABX2KKM7</accession>